<dbReference type="Proteomes" id="UP000003635">
    <property type="component" value="Unassembled WGS sequence"/>
</dbReference>
<sequence length="314" mass="35143">MRAVAHIGMPKTGSSTIQGFLAEHGAHLRAHGLHYANYSPRQDQAEFLLATHQRLGRPIRNPAMRHALGAGTPEKQAARVAEFERALDADLARLAPGTRYLVSCEMIGWPYRREGFMRTFHEWMTQRFDEVDYVIYLRPQDSWMLSEYSQLLRNGGTKSMEEFLRTVTPPDYHALIRRWEGIAGTDRVDVRLLDPARLKAGDLVADFCDALAIPAPEGTGAARRNEKLSAVAAARTLRINRALRRVQGSRAGHAVAEGLRRLSASAAARSAPPLSFRPEQSARIREVTARSNDRLRAARFPELDCLFPTMRPAP</sequence>
<dbReference type="AlphaFoldDB" id="Q2CI28"/>
<proteinExistence type="predicted"/>
<reference evidence="1 2" key="1">
    <citation type="journal article" date="2010" name="J. Bacteriol.">
        <title>Genome sequences of Oceanicola granulosus HTCC2516(T) and Oceanicola batsensis HTCC2597(TDelta).</title>
        <authorList>
            <person name="Thrash J.C."/>
            <person name="Cho J.C."/>
            <person name="Vergin K.L."/>
            <person name="Giovannoni S.J."/>
        </authorList>
    </citation>
    <scope>NUCLEOTIDE SEQUENCE [LARGE SCALE GENOMIC DNA]</scope>
    <source>
        <strain evidence="2">ATCC BAA-861 / DSM 15982 / KCTC 12143 / HTCC2516</strain>
    </source>
</reference>
<dbReference type="STRING" id="314256.OG2516_08132"/>
<dbReference type="HOGENOM" id="CLU_885179_0_0_5"/>
<protein>
    <recommendedName>
        <fullName evidence="3">Sulfotransferase family protein</fullName>
    </recommendedName>
</protein>
<dbReference type="eggNOG" id="ENOG5033B5H">
    <property type="taxonomic scope" value="Bacteria"/>
</dbReference>
<name>Q2CI28_OCEGH</name>
<dbReference type="SUPFAM" id="SSF52540">
    <property type="entry name" value="P-loop containing nucleoside triphosphate hydrolases"/>
    <property type="match status" value="1"/>
</dbReference>
<dbReference type="Gene3D" id="3.40.50.300">
    <property type="entry name" value="P-loop containing nucleotide triphosphate hydrolases"/>
    <property type="match status" value="1"/>
</dbReference>
<evidence type="ECO:0008006" key="3">
    <source>
        <dbReference type="Google" id="ProtNLM"/>
    </source>
</evidence>
<comment type="caution">
    <text evidence="1">The sequence shown here is derived from an EMBL/GenBank/DDBJ whole genome shotgun (WGS) entry which is preliminary data.</text>
</comment>
<dbReference type="InterPro" id="IPR027417">
    <property type="entry name" value="P-loop_NTPase"/>
</dbReference>
<dbReference type="RefSeq" id="WP_007255151.1">
    <property type="nucleotide sequence ID" value="NZ_CH724107.1"/>
</dbReference>
<accession>Q2CI28</accession>
<dbReference type="EMBL" id="AAOT01000004">
    <property type="protein sequence ID" value="EAR52430.1"/>
    <property type="molecule type" value="Genomic_DNA"/>
</dbReference>
<keyword evidence="2" id="KW-1185">Reference proteome</keyword>
<dbReference type="OrthoDB" id="547419at2"/>
<gene>
    <name evidence="1" type="ORF">OG2516_08132</name>
</gene>
<evidence type="ECO:0000313" key="1">
    <source>
        <dbReference type="EMBL" id="EAR52430.1"/>
    </source>
</evidence>
<evidence type="ECO:0000313" key="2">
    <source>
        <dbReference type="Proteomes" id="UP000003635"/>
    </source>
</evidence>
<organism evidence="1 2">
    <name type="scientific">Oceanicola granulosus (strain ATCC BAA-861 / DSM 15982 / KCTC 12143 / HTCC2516)</name>
    <dbReference type="NCBI Taxonomy" id="314256"/>
    <lineage>
        <taxon>Bacteria</taxon>
        <taxon>Pseudomonadati</taxon>
        <taxon>Pseudomonadota</taxon>
        <taxon>Alphaproteobacteria</taxon>
        <taxon>Rhodobacterales</taxon>
        <taxon>Roseobacteraceae</taxon>
        <taxon>Oceanicola</taxon>
    </lineage>
</organism>